<keyword evidence="3 8" id="KW-0813">Transport</keyword>
<dbReference type="PANTHER" id="PTHR43848:SF2">
    <property type="entry name" value="PUTRESCINE TRANSPORT SYSTEM PERMEASE PROTEIN POTI"/>
    <property type="match status" value="1"/>
</dbReference>
<evidence type="ECO:0000256" key="4">
    <source>
        <dbReference type="ARBA" id="ARBA00022475"/>
    </source>
</evidence>
<evidence type="ECO:0000259" key="9">
    <source>
        <dbReference type="PROSITE" id="PS50928"/>
    </source>
</evidence>
<evidence type="ECO:0000256" key="7">
    <source>
        <dbReference type="ARBA" id="ARBA00023136"/>
    </source>
</evidence>
<dbReference type="Gene3D" id="1.10.3720.10">
    <property type="entry name" value="MetI-like"/>
    <property type="match status" value="1"/>
</dbReference>
<dbReference type="GO" id="GO:0005886">
    <property type="term" value="C:plasma membrane"/>
    <property type="evidence" value="ECO:0007669"/>
    <property type="project" value="UniProtKB-SubCell"/>
</dbReference>
<evidence type="ECO:0000256" key="8">
    <source>
        <dbReference type="RuleBase" id="RU363032"/>
    </source>
</evidence>
<gene>
    <name evidence="10" type="ORF">CKO21_15010</name>
</gene>
<feature type="transmembrane region" description="Helical" evidence="8">
    <location>
        <begin position="106"/>
        <end position="125"/>
    </location>
</feature>
<comment type="similarity">
    <text evidence="2">Belongs to the binding-protein-dependent transport system permease family. CysTW subfamily.</text>
</comment>
<accession>A0A934QKG3</accession>
<evidence type="ECO:0000256" key="6">
    <source>
        <dbReference type="ARBA" id="ARBA00022989"/>
    </source>
</evidence>
<dbReference type="PANTHER" id="PTHR43848">
    <property type="entry name" value="PUTRESCINE TRANSPORT SYSTEM PERMEASE PROTEIN POTI"/>
    <property type="match status" value="1"/>
</dbReference>
<dbReference type="CDD" id="cd06261">
    <property type="entry name" value="TM_PBP2"/>
    <property type="match status" value="1"/>
</dbReference>
<evidence type="ECO:0000256" key="2">
    <source>
        <dbReference type="ARBA" id="ARBA00007069"/>
    </source>
</evidence>
<dbReference type="InterPro" id="IPR051789">
    <property type="entry name" value="Bact_Polyamine_Transport"/>
</dbReference>
<dbReference type="RefSeq" id="WP_027289559.1">
    <property type="nucleotide sequence ID" value="NZ_NRRE01000028.1"/>
</dbReference>
<dbReference type="GO" id="GO:0055085">
    <property type="term" value="P:transmembrane transport"/>
    <property type="evidence" value="ECO:0007669"/>
    <property type="project" value="InterPro"/>
</dbReference>
<proteinExistence type="inferred from homology"/>
<comment type="caution">
    <text evidence="10">The sequence shown here is derived from an EMBL/GenBank/DDBJ whole genome shotgun (WGS) entry which is preliminary data.</text>
</comment>
<dbReference type="Pfam" id="PF00528">
    <property type="entry name" value="BPD_transp_1"/>
    <property type="match status" value="1"/>
</dbReference>
<dbReference type="InterPro" id="IPR000515">
    <property type="entry name" value="MetI-like"/>
</dbReference>
<feature type="domain" description="ABC transmembrane type-1" evidence="9">
    <location>
        <begin position="66"/>
        <end position="258"/>
    </location>
</feature>
<evidence type="ECO:0000313" key="10">
    <source>
        <dbReference type="EMBL" id="MBK1698557.1"/>
    </source>
</evidence>
<evidence type="ECO:0000256" key="5">
    <source>
        <dbReference type="ARBA" id="ARBA00022692"/>
    </source>
</evidence>
<evidence type="ECO:0000256" key="3">
    <source>
        <dbReference type="ARBA" id="ARBA00022448"/>
    </source>
</evidence>
<name>A0A934QKG3_9PROT</name>
<feature type="transmembrane region" description="Helical" evidence="8">
    <location>
        <begin position="235"/>
        <end position="258"/>
    </location>
</feature>
<feature type="transmembrane region" description="Helical" evidence="8">
    <location>
        <begin position="12"/>
        <end position="35"/>
    </location>
</feature>
<sequence>MTGRQPTGGRVFAGLAAAIFLFLYLPLAVLFAFSFQESRVLSWPIEDWSLRWYALLLEDSELQGALLNSAIVASVCVVGTTLLGVPLALVLRRLGGRLGALLERTFLLPLIIPQLITGLALLLVLNRSGIGLSLGTVILGQTIVWTPIVMTQVYARLQRVDANLEQASMDLGANRLQTFFLITLPNIRTAVVGSALLVFTLSFDELPVTFFLTGAQNTLPMHIWSMLRIGITPEINAIASLTVGVSIVLILIGLRLLARNRET</sequence>
<comment type="subcellular location">
    <subcellularLocation>
        <location evidence="1 8">Cell membrane</location>
        <topology evidence="1 8">Multi-pass membrane protein</topology>
    </subcellularLocation>
</comment>
<keyword evidence="6 8" id="KW-1133">Transmembrane helix</keyword>
<keyword evidence="4" id="KW-1003">Cell membrane</keyword>
<feature type="transmembrane region" description="Helical" evidence="8">
    <location>
        <begin position="70"/>
        <end position="94"/>
    </location>
</feature>
<dbReference type="InterPro" id="IPR035906">
    <property type="entry name" value="MetI-like_sf"/>
</dbReference>
<protein>
    <submittedName>
        <fullName evidence="10">ABC transporter permease</fullName>
    </submittedName>
</protein>
<dbReference type="AlphaFoldDB" id="A0A934QKG3"/>
<feature type="transmembrane region" description="Helical" evidence="8">
    <location>
        <begin position="178"/>
        <end position="203"/>
    </location>
</feature>
<keyword evidence="5 8" id="KW-0812">Transmembrane</keyword>
<organism evidence="10 11">
    <name type="scientific">Rhodovibrio salinarum</name>
    <dbReference type="NCBI Taxonomy" id="1087"/>
    <lineage>
        <taxon>Bacteria</taxon>
        <taxon>Pseudomonadati</taxon>
        <taxon>Pseudomonadota</taxon>
        <taxon>Alphaproteobacteria</taxon>
        <taxon>Rhodospirillales</taxon>
        <taxon>Rhodovibrionaceae</taxon>
        <taxon>Rhodovibrio</taxon>
    </lineage>
</organism>
<dbReference type="EMBL" id="NRRE01000028">
    <property type="protein sequence ID" value="MBK1698557.1"/>
    <property type="molecule type" value="Genomic_DNA"/>
</dbReference>
<reference evidence="10" key="2">
    <citation type="journal article" date="2020" name="Microorganisms">
        <title>Osmotic Adaptation and Compatible Solute Biosynthesis of Phototrophic Bacteria as Revealed from Genome Analyses.</title>
        <authorList>
            <person name="Imhoff J.F."/>
            <person name="Rahn T."/>
            <person name="Kunzel S."/>
            <person name="Keller A."/>
            <person name="Neulinger S.C."/>
        </authorList>
    </citation>
    <scope>NUCLEOTIDE SEQUENCE</scope>
    <source>
        <strain evidence="10">DSM 9154</strain>
    </source>
</reference>
<reference evidence="10" key="1">
    <citation type="submission" date="2017-08" db="EMBL/GenBank/DDBJ databases">
        <authorList>
            <person name="Imhoff J.F."/>
            <person name="Rahn T."/>
            <person name="Kuenzel S."/>
            <person name="Neulinger S.C."/>
        </authorList>
    </citation>
    <scope>NUCLEOTIDE SEQUENCE</scope>
    <source>
        <strain evidence="10">DSM 9154</strain>
    </source>
</reference>
<feature type="transmembrane region" description="Helical" evidence="8">
    <location>
        <begin position="137"/>
        <end position="157"/>
    </location>
</feature>
<dbReference type="SUPFAM" id="SSF161098">
    <property type="entry name" value="MetI-like"/>
    <property type="match status" value="1"/>
</dbReference>
<keyword evidence="11" id="KW-1185">Reference proteome</keyword>
<evidence type="ECO:0000256" key="1">
    <source>
        <dbReference type="ARBA" id="ARBA00004651"/>
    </source>
</evidence>
<dbReference type="Proteomes" id="UP000778970">
    <property type="component" value="Unassembled WGS sequence"/>
</dbReference>
<evidence type="ECO:0000313" key="11">
    <source>
        <dbReference type="Proteomes" id="UP000778970"/>
    </source>
</evidence>
<keyword evidence="7 8" id="KW-0472">Membrane</keyword>
<dbReference type="PROSITE" id="PS50928">
    <property type="entry name" value="ABC_TM1"/>
    <property type="match status" value="1"/>
</dbReference>